<dbReference type="Pfam" id="PF03544">
    <property type="entry name" value="TonB_C"/>
    <property type="match status" value="1"/>
</dbReference>
<protein>
    <submittedName>
        <fullName evidence="11">Energy transducer TonB</fullName>
    </submittedName>
</protein>
<organism evidence="11 12">
    <name type="scientific">Undibacterium flavidum</name>
    <dbReference type="NCBI Taxonomy" id="2762297"/>
    <lineage>
        <taxon>Bacteria</taxon>
        <taxon>Pseudomonadati</taxon>
        <taxon>Pseudomonadota</taxon>
        <taxon>Betaproteobacteria</taxon>
        <taxon>Burkholderiales</taxon>
        <taxon>Oxalobacteraceae</taxon>
        <taxon>Undibacterium</taxon>
    </lineage>
</organism>
<dbReference type="EMBL" id="JACOGA010000001">
    <property type="protein sequence ID" value="MBC3872064.1"/>
    <property type="molecule type" value="Genomic_DNA"/>
</dbReference>
<evidence type="ECO:0000259" key="10">
    <source>
        <dbReference type="PROSITE" id="PS52015"/>
    </source>
</evidence>
<dbReference type="InterPro" id="IPR037682">
    <property type="entry name" value="TonB_C"/>
</dbReference>
<keyword evidence="8" id="KW-1133">Transmembrane helix</keyword>
<evidence type="ECO:0000256" key="5">
    <source>
        <dbReference type="ARBA" id="ARBA00022519"/>
    </source>
</evidence>
<gene>
    <name evidence="11" type="ORF">H8K55_00575</name>
</gene>
<proteinExistence type="inferred from homology"/>
<evidence type="ECO:0000256" key="8">
    <source>
        <dbReference type="ARBA" id="ARBA00022989"/>
    </source>
</evidence>
<evidence type="ECO:0000256" key="4">
    <source>
        <dbReference type="ARBA" id="ARBA00022475"/>
    </source>
</evidence>
<evidence type="ECO:0000313" key="12">
    <source>
        <dbReference type="Proteomes" id="UP000624279"/>
    </source>
</evidence>
<feature type="domain" description="TonB C-terminal" evidence="10">
    <location>
        <begin position="126"/>
        <end position="218"/>
    </location>
</feature>
<dbReference type="NCBIfam" id="TIGR01352">
    <property type="entry name" value="tonB_Cterm"/>
    <property type="match status" value="1"/>
</dbReference>
<dbReference type="Gene3D" id="3.30.1150.10">
    <property type="match status" value="1"/>
</dbReference>
<dbReference type="PANTHER" id="PTHR33446:SF2">
    <property type="entry name" value="PROTEIN TONB"/>
    <property type="match status" value="1"/>
</dbReference>
<keyword evidence="4" id="KW-1003">Cell membrane</keyword>
<evidence type="ECO:0000256" key="7">
    <source>
        <dbReference type="ARBA" id="ARBA00022927"/>
    </source>
</evidence>
<dbReference type="RefSeq" id="WP_186940081.1">
    <property type="nucleotide sequence ID" value="NZ_JACOGA010000001.1"/>
</dbReference>
<dbReference type="InterPro" id="IPR051045">
    <property type="entry name" value="TonB-dependent_transducer"/>
</dbReference>
<evidence type="ECO:0000256" key="3">
    <source>
        <dbReference type="ARBA" id="ARBA00022448"/>
    </source>
</evidence>
<keyword evidence="12" id="KW-1185">Reference proteome</keyword>
<comment type="caution">
    <text evidence="11">The sequence shown here is derived from an EMBL/GenBank/DDBJ whole genome shotgun (WGS) entry which is preliminary data.</text>
</comment>
<dbReference type="SUPFAM" id="SSF74653">
    <property type="entry name" value="TolA/TonB C-terminal domain"/>
    <property type="match status" value="1"/>
</dbReference>
<dbReference type="PANTHER" id="PTHR33446">
    <property type="entry name" value="PROTEIN TONB-RELATED"/>
    <property type="match status" value="1"/>
</dbReference>
<dbReference type="Proteomes" id="UP000624279">
    <property type="component" value="Unassembled WGS sequence"/>
</dbReference>
<evidence type="ECO:0000313" key="11">
    <source>
        <dbReference type="EMBL" id="MBC3872064.1"/>
    </source>
</evidence>
<sequence length="218" mass="23980">MSTYNYGQAPQRKISSLLITGILHALALGLGLQATNVIDFRQPRVIEMTPIAPPPRVEEPIKMREPSKIMPLPTYIEPPIIPTNFDERAITTVKRDTLEKHDFEPTKSTETGLGKTEIAPPRAPVHIAAQVDSNACEKPEYPTSSIRIGEEGTVNLAMLIGPDGRVLESRVEKSSGSRALDKAAVQGLSLCKFKPGSIDGVPEKSWAKLQYVWTINER</sequence>
<keyword evidence="9" id="KW-0472">Membrane</keyword>
<reference evidence="11 12" key="1">
    <citation type="submission" date="2020-08" db="EMBL/GenBank/DDBJ databases">
        <title>Novel species isolated from subtropical streams in China.</title>
        <authorList>
            <person name="Lu H."/>
        </authorList>
    </citation>
    <scope>NUCLEOTIDE SEQUENCE [LARGE SCALE GENOMIC DNA]</scope>
    <source>
        <strain evidence="11 12">LX15W</strain>
    </source>
</reference>
<keyword evidence="3" id="KW-0813">Transport</keyword>
<evidence type="ECO:0000256" key="1">
    <source>
        <dbReference type="ARBA" id="ARBA00004383"/>
    </source>
</evidence>
<keyword evidence="6" id="KW-0812">Transmembrane</keyword>
<comment type="similarity">
    <text evidence="2">Belongs to the TonB family.</text>
</comment>
<evidence type="ECO:0000256" key="6">
    <source>
        <dbReference type="ARBA" id="ARBA00022692"/>
    </source>
</evidence>
<evidence type="ECO:0000256" key="2">
    <source>
        <dbReference type="ARBA" id="ARBA00006555"/>
    </source>
</evidence>
<dbReference type="InterPro" id="IPR006260">
    <property type="entry name" value="TonB/TolA_C"/>
</dbReference>
<keyword evidence="7" id="KW-0653">Protein transport</keyword>
<dbReference type="PROSITE" id="PS52015">
    <property type="entry name" value="TONB_CTD"/>
    <property type="match status" value="1"/>
</dbReference>
<evidence type="ECO:0000256" key="9">
    <source>
        <dbReference type="ARBA" id="ARBA00023136"/>
    </source>
</evidence>
<comment type="subcellular location">
    <subcellularLocation>
        <location evidence="1">Cell inner membrane</location>
        <topology evidence="1">Single-pass membrane protein</topology>
        <orientation evidence="1">Periplasmic side</orientation>
    </subcellularLocation>
</comment>
<name>A0ABR6Y7F0_9BURK</name>
<accession>A0ABR6Y7F0</accession>
<keyword evidence="5" id="KW-0997">Cell inner membrane</keyword>